<sequence length="285" mass="31180">MPQQQLAVLTAELESVLKDASQPVARLVVVQEKVAEHTPHPGLAALVQALSEVADVLVRFDLPAVADSSSGGYGPPVKRRRVTEQFDTAFDDALGKVHAMRREVARVSLAAAARGSNLGPHVIQLRRELNGLQKHVDRSRHLLDELGATLATPAGRNTFARATSLARRAQTVGDLHQCGLQAIDGMRVCEETFAALIVRLKREMGPTYVEWKRLLAPVAMRAFAAEPTEMELPEAREVHALLQRQVQVACDAACAFETAHRQLEETVSQLGRRARMAMETLAKPD</sequence>
<organism evidence="1 2">
    <name type="scientific">Ramlibacter albus</name>
    <dbReference type="NCBI Taxonomy" id="2079448"/>
    <lineage>
        <taxon>Bacteria</taxon>
        <taxon>Pseudomonadati</taxon>
        <taxon>Pseudomonadota</taxon>
        <taxon>Betaproteobacteria</taxon>
        <taxon>Burkholderiales</taxon>
        <taxon>Comamonadaceae</taxon>
        <taxon>Ramlibacter</taxon>
    </lineage>
</organism>
<accession>A0A923MA15</accession>
<gene>
    <name evidence="1" type="ORF">H8R02_18220</name>
</gene>
<dbReference type="RefSeq" id="WP_187082883.1">
    <property type="nucleotide sequence ID" value="NZ_JACORU010000006.1"/>
</dbReference>
<evidence type="ECO:0000313" key="2">
    <source>
        <dbReference type="Proteomes" id="UP000596827"/>
    </source>
</evidence>
<dbReference type="EMBL" id="JACORU010000006">
    <property type="protein sequence ID" value="MBC5766411.1"/>
    <property type="molecule type" value="Genomic_DNA"/>
</dbReference>
<proteinExistence type="predicted"/>
<name>A0A923MA15_9BURK</name>
<protein>
    <submittedName>
        <fullName evidence="1">Uncharacterized protein</fullName>
    </submittedName>
</protein>
<keyword evidence="2" id="KW-1185">Reference proteome</keyword>
<evidence type="ECO:0000313" key="1">
    <source>
        <dbReference type="EMBL" id="MBC5766411.1"/>
    </source>
</evidence>
<dbReference type="Proteomes" id="UP000596827">
    <property type="component" value="Unassembled WGS sequence"/>
</dbReference>
<reference evidence="1" key="1">
    <citation type="submission" date="2020-08" db="EMBL/GenBank/DDBJ databases">
        <title>Ramlibacter sp. GTP1 16S ribosomal RNA gene genome sequencing and assembly.</title>
        <authorList>
            <person name="Kang M."/>
        </authorList>
    </citation>
    <scope>NUCLEOTIDE SEQUENCE</scope>
    <source>
        <strain evidence="1">GTP1</strain>
    </source>
</reference>
<dbReference type="AlphaFoldDB" id="A0A923MA15"/>
<comment type="caution">
    <text evidence="1">The sequence shown here is derived from an EMBL/GenBank/DDBJ whole genome shotgun (WGS) entry which is preliminary data.</text>
</comment>